<feature type="domain" description="ImpA N-terminal" evidence="2">
    <location>
        <begin position="14"/>
        <end position="123"/>
    </location>
</feature>
<feature type="region of interest" description="Disordered" evidence="1">
    <location>
        <begin position="237"/>
        <end position="263"/>
    </location>
</feature>
<dbReference type="InterPro" id="IPR010657">
    <property type="entry name" value="ImpA_N"/>
</dbReference>
<gene>
    <name evidence="3" type="ORF">HKX05_17690</name>
</gene>
<proteinExistence type="predicted"/>
<sequence length="337" mass="35979">MSDMAPSTDIAALLTPITPDAPAGPDLSYEPARQTIEQAFSDPAEEVDWRGTIAMIQVQAQATRDVWLAVYLARAGARAGDLSVVEAGVQLLAGLFEQFWDSAHPTIEEYGIEGRKGACESLVRIGEFLAPLRRVPLIQHPRLGEYNGADIQRFSEDGMADGYGPFRAALADTPVERVEAIVDQFRRIEAALQRADAVLSEKAGEAGQTGTNFRPTYEAIEGIVHALTPFVRQTGDVGADAGDDRPIALSAAPGGTGHSGTGRIQSREDVARALDAVIDYYGRVEPSSPIPVALGRVKGWITMDFMAILADIAPNSVSDATAVLRARAEADSSSDMM</sequence>
<organism evidence="3 4">
    <name type="scientific">Sphingomonas sanguinis</name>
    <dbReference type="NCBI Taxonomy" id="33051"/>
    <lineage>
        <taxon>Bacteria</taxon>
        <taxon>Pseudomonadati</taxon>
        <taxon>Pseudomonadota</taxon>
        <taxon>Alphaproteobacteria</taxon>
        <taxon>Sphingomonadales</taxon>
        <taxon>Sphingomonadaceae</taxon>
        <taxon>Sphingomonas</taxon>
    </lineage>
</organism>
<reference evidence="3 4" key="1">
    <citation type="submission" date="2020-05" db="EMBL/GenBank/DDBJ databases">
        <title>Draft Genome Sequences of Sphingomonas sp. Isolated from the International Space Station.</title>
        <authorList>
            <person name="Bijlani S."/>
            <person name="Singh N.K."/>
            <person name="Mason C.E."/>
            <person name="Wang C.C."/>
            <person name="Venkateswaran K."/>
        </authorList>
    </citation>
    <scope>NUCLEOTIDE SEQUENCE [LARGE SCALE GENOMIC DNA]</scope>
    <source>
        <strain evidence="3 4">IIF7SW-B5</strain>
    </source>
</reference>
<keyword evidence="4" id="KW-1185">Reference proteome</keyword>
<protein>
    <submittedName>
        <fullName evidence="3">Type VI secretion system protein TssA</fullName>
    </submittedName>
</protein>
<comment type="caution">
    <text evidence="3">The sequence shown here is derived from an EMBL/GenBank/DDBJ whole genome shotgun (WGS) entry which is preliminary data.</text>
</comment>
<evidence type="ECO:0000256" key="1">
    <source>
        <dbReference type="SAM" id="MobiDB-lite"/>
    </source>
</evidence>
<name>A0ABX1UM35_9SPHN</name>
<dbReference type="Proteomes" id="UP000557656">
    <property type="component" value="Unassembled WGS sequence"/>
</dbReference>
<accession>A0ABX1UM35</accession>
<evidence type="ECO:0000259" key="2">
    <source>
        <dbReference type="Pfam" id="PF06812"/>
    </source>
</evidence>
<evidence type="ECO:0000313" key="3">
    <source>
        <dbReference type="EMBL" id="NNG55179.1"/>
    </source>
</evidence>
<dbReference type="InterPro" id="IPR017740">
    <property type="entry name" value="TssA-like"/>
</dbReference>
<dbReference type="EMBL" id="JABEOV010000027">
    <property type="protein sequence ID" value="NNG55179.1"/>
    <property type="molecule type" value="Genomic_DNA"/>
</dbReference>
<dbReference type="PANTHER" id="PTHR37951:SF1">
    <property type="entry name" value="TYPE VI SECRETION SYSTEM COMPONENT TSSA1"/>
    <property type="match status" value="1"/>
</dbReference>
<dbReference type="PANTHER" id="PTHR37951">
    <property type="entry name" value="CYTOPLASMIC PROTEIN-RELATED"/>
    <property type="match status" value="1"/>
</dbReference>
<dbReference type="Pfam" id="PF06812">
    <property type="entry name" value="ImpA_N"/>
    <property type="match status" value="1"/>
</dbReference>
<evidence type="ECO:0000313" key="4">
    <source>
        <dbReference type="Proteomes" id="UP000557656"/>
    </source>
</evidence>